<accession>A0A6S6M9W9</accession>
<dbReference type="AlphaFoldDB" id="A0A6S6M9W9"/>
<evidence type="ECO:0000313" key="2">
    <source>
        <dbReference type="Proteomes" id="UP000515472"/>
    </source>
</evidence>
<organism evidence="1 2">
    <name type="scientific">Citrifermentans bremense</name>
    <dbReference type="NCBI Taxonomy" id="60035"/>
    <lineage>
        <taxon>Bacteria</taxon>
        <taxon>Pseudomonadati</taxon>
        <taxon>Thermodesulfobacteriota</taxon>
        <taxon>Desulfuromonadia</taxon>
        <taxon>Geobacterales</taxon>
        <taxon>Geobacteraceae</taxon>
        <taxon>Citrifermentans</taxon>
    </lineage>
</organism>
<gene>
    <name evidence="1" type="ORF">GEOBRER4_29950</name>
</gene>
<proteinExistence type="predicted"/>
<name>A0A6S6M9W9_9BACT</name>
<dbReference type="EMBL" id="AP023213">
    <property type="protein sequence ID" value="BCG48245.1"/>
    <property type="molecule type" value="Genomic_DNA"/>
</dbReference>
<sequence>MSAKRGAKVYLPTKRCTRPNVPPFVKGGQGGFASRFYEQISRMRGSFQATWSGVKEEACKG</sequence>
<reference evidence="1 2" key="1">
    <citation type="submission" date="2020-06" db="EMBL/GenBank/DDBJ databases">
        <title>Interaction of electrochemicaly active bacteria, Geobacter bremensis R4 on different carbon anode.</title>
        <authorList>
            <person name="Meng L."/>
            <person name="Yoshida N."/>
        </authorList>
    </citation>
    <scope>NUCLEOTIDE SEQUENCE [LARGE SCALE GENOMIC DNA]</scope>
    <source>
        <strain evidence="1 2">R4</strain>
    </source>
</reference>
<protein>
    <submittedName>
        <fullName evidence="1">Uncharacterized protein</fullName>
    </submittedName>
</protein>
<dbReference type="KEGG" id="gbn:GEOBRER4_29950"/>
<dbReference type="Proteomes" id="UP000515472">
    <property type="component" value="Chromosome"/>
</dbReference>
<evidence type="ECO:0000313" key="1">
    <source>
        <dbReference type="EMBL" id="BCG48245.1"/>
    </source>
</evidence>
<keyword evidence="2" id="KW-1185">Reference proteome</keyword>